<dbReference type="EMBL" id="SNRW01013344">
    <property type="protein sequence ID" value="KAA6372728.1"/>
    <property type="molecule type" value="Genomic_DNA"/>
</dbReference>
<keyword evidence="8" id="KW-0472">Membrane</keyword>
<keyword evidence="3" id="KW-0812">Transmembrane</keyword>
<evidence type="ECO:0000313" key="11">
    <source>
        <dbReference type="Proteomes" id="UP000324800"/>
    </source>
</evidence>
<evidence type="ECO:0000256" key="8">
    <source>
        <dbReference type="ARBA" id="ARBA00023136"/>
    </source>
</evidence>
<keyword evidence="5" id="KW-0547">Nucleotide-binding</keyword>
<reference evidence="10 11" key="1">
    <citation type="submission" date="2019-03" db="EMBL/GenBank/DDBJ databases">
        <title>Single cell metagenomics reveals metabolic interactions within the superorganism composed of flagellate Streblomastix strix and complex community of Bacteroidetes bacteria on its surface.</title>
        <authorList>
            <person name="Treitli S.C."/>
            <person name="Kolisko M."/>
            <person name="Husnik F."/>
            <person name="Keeling P."/>
            <person name="Hampl V."/>
        </authorList>
    </citation>
    <scope>NUCLEOTIDE SEQUENCE [LARGE SCALE GENOMIC DNA]</scope>
    <source>
        <strain evidence="10">ST1C</strain>
    </source>
</reference>
<evidence type="ECO:0000259" key="9">
    <source>
        <dbReference type="PROSITE" id="PS50929"/>
    </source>
</evidence>
<dbReference type="GO" id="GO:0005524">
    <property type="term" value="F:ATP binding"/>
    <property type="evidence" value="ECO:0007669"/>
    <property type="project" value="UniProtKB-KW"/>
</dbReference>
<dbReference type="GO" id="GO:0012505">
    <property type="term" value="C:endomembrane system"/>
    <property type="evidence" value="ECO:0007669"/>
    <property type="project" value="UniProtKB-SubCell"/>
</dbReference>
<dbReference type="Proteomes" id="UP000324800">
    <property type="component" value="Unassembled WGS sequence"/>
</dbReference>
<dbReference type="GO" id="GO:0140359">
    <property type="term" value="F:ABC-type transporter activity"/>
    <property type="evidence" value="ECO:0007669"/>
    <property type="project" value="InterPro"/>
</dbReference>
<dbReference type="InterPro" id="IPR011527">
    <property type="entry name" value="ABC1_TM_dom"/>
</dbReference>
<accession>A0A5J4UQN2</accession>
<keyword evidence="2" id="KW-0813">Transport</keyword>
<keyword evidence="7" id="KW-1133">Transmembrane helix</keyword>
<sequence length="172" mass="19931">MAQAIKRYLGNNDIRNKVTNETIQGMRVVKFSGLENVFIDRIKQTRLPQCWDSLCIDPACNCILLPSYILSKNISQKDFPVLIMPNLSFLNQMRRECRAIPMYIQAVMMIIVGLKRVQDFILLPELKRESYKCPDDSENVALTIENGYFAWGDPIQIPLTVAEREQMQKEMQ</sequence>
<evidence type="ECO:0000256" key="2">
    <source>
        <dbReference type="ARBA" id="ARBA00022448"/>
    </source>
</evidence>
<keyword evidence="6" id="KW-0067">ATP-binding</keyword>
<dbReference type="GO" id="GO:0016020">
    <property type="term" value="C:membrane"/>
    <property type="evidence" value="ECO:0007669"/>
    <property type="project" value="InterPro"/>
</dbReference>
<keyword evidence="4" id="KW-0677">Repeat</keyword>
<dbReference type="PROSITE" id="PS50929">
    <property type="entry name" value="ABC_TM1F"/>
    <property type="match status" value="1"/>
</dbReference>
<dbReference type="InterPro" id="IPR050173">
    <property type="entry name" value="ABC_transporter_C-like"/>
</dbReference>
<dbReference type="AlphaFoldDB" id="A0A5J4UQN2"/>
<protein>
    <recommendedName>
        <fullName evidence="9">ABC transmembrane type-1 domain-containing protein</fullName>
    </recommendedName>
</protein>
<name>A0A5J4UQN2_9EUKA</name>
<evidence type="ECO:0000256" key="6">
    <source>
        <dbReference type="ARBA" id="ARBA00022840"/>
    </source>
</evidence>
<comment type="caution">
    <text evidence="10">The sequence shown here is derived from an EMBL/GenBank/DDBJ whole genome shotgun (WGS) entry which is preliminary data.</text>
</comment>
<evidence type="ECO:0000256" key="5">
    <source>
        <dbReference type="ARBA" id="ARBA00022741"/>
    </source>
</evidence>
<organism evidence="10 11">
    <name type="scientific">Streblomastix strix</name>
    <dbReference type="NCBI Taxonomy" id="222440"/>
    <lineage>
        <taxon>Eukaryota</taxon>
        <taxon>Metamonada</taxon>
        <taxon>Preaxostyla</taxon>
        <taxon>Oxymonadida</taxon>
        <taxon>Streblomastigidae</taxon>
        <taxon>Streblomastix</taxon>
    </lineage>
</organism>
<evidence type="ECO:0000256" key="3">
    <source>
        <dbReference type="ARBA" id="ARBA00022692"/>
    </source>
</evidence>
<dbReference type="PANTHER" id="PTHR24223">
    <property type="entry name" value="ATP-BINDING CASSETTE SUB-FAMILY C"/>
    <property type="match status" value="1"/>
</dbReference>
<comment type="subcellular location">
    <subcellularLocation>
        <location evidence="1">Endomembrane system</location>
        <topology evidence="1">Multi-pass membrane protein</topology>
    </subcellularLocation>
</comment>
<feature type="domain" description="ABC transmembrane type-1" evidence="9">
    <location>
        <begin position="1"/>
        <end position="46"/>
    </location>
</feature>
<evidence type="ECO:0000256" key="7">
    <source>
        <dbReference type="ARBA" id="ARBA00022989"/>
    </source>
</evidence>
<evidence type="ECO:0000256" key="1">
    <source>
        <dbReference type="ARBA" id="ARBA00004127"/>
    </source>
</evidence>
<feature type="non-terminal residue" evidence="10">
    <location>
        <position position="172"/>
    </location>
</feature>
<proteinExistence type="predicted"/>
<dbReference type="PANTHER" id="PTHR24223:SF443">
    <property type="entry name" value="MULTIDRUG-RESISTANCE LIKE PROTEIN 1, ISOFORM I"/>
    <property type="match status" value="1"/>
</dbReference>
<dbReference type="Gene3D" id="1.20.1560.10">
    <property type="entry name" value="ABC transporter type 1, transmembrane domain"/>
    <property type="match status" value="1"/>
</dbReference>
<dbReference type="InterPro" id="IPR036640">
    <property type="entry name" value="ABC1_TM_sf"/>
</dbReference>
<dbReference type="OrthoDB" id="6500128at2759"/>
<gene>
    <name evidence="10" type="ORF">EZS28_031746</name>
</gene>
<evidence type="ECO:0000313" key="10">
    <source>
        <dbReference type="EMBL" id="KAA6372728.1"/>
    </source>
</evidence>
<evidence type="ECO:0000256" key="4">
    <source>
        <dbReference type="ARBA" id="ARBA00022737"/>
    </source>
</evidence>